<evidence type="ECO:0000256" key="10">
    <source>
        <dbReference type="ARBA" id="ARBA00023267"/>
    </source>
</evidence>
<keyword evidence="10 13" id="KW-0092">Biotin</keyword>
<dbReference type="AlphaFoldDB" id="A0A399F7C0"/>
<dbReference type="OrthoDB" id="9807469at2"/>
<keyword evidence="7 12" id="KW-0547">Nucleotide-binding</keyword>
<keyword evidence="13" id="KW-0444">Lipid biosynthesis</keyword>
<dbReference type="SUPFAM" id="SSF56059">
    <property type="entry name" value="Glutathione synthetase ATP-binding domain-like"/>
    <property type="match status" value="1"/>
</dbReference>
<dbReference type="InterPro" id="IPR005482">
    <property type="entry name" value="Biotin_COase_C"/>
</dbReference>
<dbReference type="PANTHER" id="PTHR48095">
    <property type="entry name" value="PYRUVATE CARBOXYLASE SUBUNIT A"/>
    <property type="match status" value="1"/>
</dbReference>
<dbReference type="InterPro" id="IPR005479">
    <property type="entry name" value="CPAse_ATP-bd"/>
</dbReference>
<proteinExistence type="predicted"/>
<dbReference type="SUPFAM" id="SSF52440">
    <property type="entry name" value="PreATP-grasp domain"/>
    <property type="match status" value="1"/>
</dbReference>
<dbReference type="GO" id="GO:0004075">
    <property type="term" value="F:biotin carboxylase activity"/>
    <property type="evidence" value="ECO:0007669"/>
    <property type="project" value="UniProtKB-EC"/>
</dbReference>
<evidence type="ECO:0000256" key="8">
    <source>
        <dbReference type="ARBA" id="ARBA00022840"/>
    </source>
</evidence>
<dbReference type="SMART" id="SM00878">
    <property type="entry name" value="Biotin_carb_C"/>
    <property type="match status" value="1"/>
</dbReference>
<evidence type="ECO:0000256" key="1">
    <source>
        <dbReference type="ARBA" id="ARBA00003761"/>
    </source>
</evidence>
<comment type="function">
    <text evidence="1 13">This protein is a component of the acetyl coenzyme A carboxylase complex; first, biotin carboxylase catalyzes the carboxylation of the carrier protein and then the transcarboxylase transfers the carboxyl group to form malonyl-CoA.</text>
</comment>
<keyword evidence="13" id="KW-0443">Lipid metabolism</keyword>
<dbReference type="InterPro" id="IPR011761">
    <property type="entry name" value="ATP-grasp"/>
</dbReference>
<dbReference type="Pfam" id="PF02785">
    <property type="entry name" value="Biotin_carb_C"/>
    <property type="match status" value="1"/>
</dbReference>
<evidence type="ECO:0000313" key="17">
    <source>
        <dbReference type="Proteomes" id="UP000266178"/>
    </source>
</evidence>
<feature type="domain" description="Biotin carboxylation" evidence="15">
    <location>
        <begin position="1"/>
        <end position="446"/>
    </location>
</feature>
<dbReference type="PROSITE" id="PS50979">
    <property type="entry name" value="BC"/>
    <property type="match status" value="1"/>
</dbReference>
<dbReference type="InterPro" id="IPR005481">
    <property type="entry name" value="BC-like_N"/>
</dbReference>
<keyword evidence="9" id="KW-0460">Magnesium</keyword>
<dbReference type="EC" id="6.3.4.14" evidence="4 13"/>
<name>A0A399F7C0_9DEIN</name>
<dbReference type="GO" id="GO:0046872">
    <property type="term" value="F:metal ion binding"/>
    <property type="evidence" value="ECO:0007669"/>
    <property type="project" value="UniProtKB-KW"/>
</dbReference>
<dbReference type="InterPro" id="IPR011054">
    <property type="entry name" value="Rudment_hybrid_motif"/>
</dbReference>
<keyword evidence="5 13" id="KW-0436">Ligase</keyword>
<evidence type="ECO:0000256" key="4">
    <source>
        <dbReference type="ARBA" id="ARBA00013263"/>
    </source>
</evidence>
<dbReference type="Pfam" id="PF02786">
    <property type="entry name" value="CPSase_L_D2"/>
    <property type="match status" value="1"/>
</dbReference>
<dbReference type="NCBIfam" id="NF006367">
    <property type="entry name" value="PRK08591.1"/>
    <property type="match status" value="1"/>
</dbReference>
<dbReference type="RefSeq" id="WP_119358654.1">
    <property type="nucleotide sequence ID" value="NZ_BJXM01000002.1"/>
</dbReference>
<evidence type="ECO:0000256" key="6">
    <source>
        <dbReference type="ARBA" id="ARBA00022723"/>
    </source>
</evidence>
<comment type="pathway">
    <text evidence="2 13">Lipid metabolism; malonyl-CoA biosynthesis; malonyl-CoA from acetyl-CoA: step 1/1.</text>
</comment>
<gene>
    <name evidence="16" type="primary">accC</name>
    <name evidence="16" type="ORF">Mgrana_03232</name>
</gene>
<accession>A0A399F7C0</accession>
<dbReference type="PANTHER" id="PTHR48095:SF2">
    <property type="entry name" value="BIOTIN CARBOXYLASE, CHLOROPLASTIC"/>
    <property type="match status" value="1"/>
</dbReference>
<dbReference type="InterPro" id="IPR016185">
    <property type="entry name" value="PreATP-grasp_dom_sf"/>
</dbReference>
<dbReference type="PROSITE" id="PS00867">
    <property type="entry name" value="CPSASE_2"/>
    <property type="match status" value="1"/>
</dbReference>
<reference evidence="16 17" key="1">
    <citation type="submission" date="2018-08" db="EMBL/GenBank/DDBJ databases">
        <title>Meiothermus granaticius genome AF-68 sequencing project.</title>
        <authorList>
            <person name="Da Costa M.S."/>
            <person name="Albuquerque L."/>
            <person name="Raposo P."/>
            <person name="Froufe H.J.C."/>
            <person name="Barroso C.S."/>
            <person name="Egas C."/>
        </authorList>
    </citation>
    <scope>NUCLEOTIDE SEQUENCE [LARGE SCALE GENOMIC DNA]</scope>
    <source>
        <strain evidence="16 17">AF-68</strain>
    </source>
</reference>
<dbReference type="NCBIfam" id="TIGR00514">
    <property type="entry name" value="accC"/>
    <property type="match status" value="1"/>
</dbReference>
<dbReference type="PROSITE" id="PS50975">
    <property type="entry name" value="ATP_GRASP"/>
    <property type="match status" value="1"/>
</dbReference>
<comment type="subunit">
    <text evidence="3 13">Acetyl-CoA carboxylase is a heterohexamer of biotin carboxyl carrier protein, biotin carboxylase and the two subunits of carboxyl transferase in a 2:2 complex.</text>
</comment>
<dbReference type="InterPro" id="IPR051602">
    <property type="entry name" value="ACC_Biotin_Carboxylase"/>
</dbReference>
<organism evidence="16 17">
    <name type="scientific">Meiothermus granaticius NBRC 107808</name>
    <dbReference type="NCBI Taxonomy" id="1227551"/>
    <lineage>
        <taxon>Bacteria</taxon>
        <taxon>Thermotogati</taxon>
        <taxon>Deinococcota</taxon>
        <taxon>Deinococci</taxon>
        <taxon>Thermales</taxon>
        <taxon>Thermaceae</taxon>
        <taxon>Meiothermus</taxon>
    </lineage>
</organism>
<comment type="caution">
    <text evidence="16">The sequence shown here is derived from an EMBL/GenBank/DDBJ whole genome shotgun (WGS) entry which is preliminary data.</text>
</comment>
<evidence type="ECO:0000256" key="11">
    <source>
        <dbReference type="ARBA" id="ARBA00048600"/>
    </source>
</evidence>
<dbReference type="PROSITE" id="PS00866">
    <property type="entry name" value="CPSASE_1"/>
    <property type="match status" value="1"/>
</dbReference>
<dbReference type="UniPathway" id="UPA00655">
    <property type="reaction ID" value="UER00711"/>
</dbReference>
<protein>
    <recommendedName>
        <fullName evidence="4 13">Biotin carboxylase</fullName>
        <ecNumber evidence="4 13">6.3.4.14</ecNumber>
    </recommendedName>
    <alternativeName>
        <fullName evidence="13">Acetyl-coenzyme A carboxylase biotin carboxylase subunit A</fullName>
    </alternativeName>
</protein>
<dbReference type="InterPro" id="IPR011764">
    <property type="entry name" value="Biotin_carboxylation_dom"/>
</dbReference>
<keyword evidence="13" id="KW-0275">Fatty acid biosynthesis</keyword>
<evidence type="ECO:0000256" key="2">
    <source>
        <dbReference type="ARBA" id="ARBA00004956"/>
    </source>
</evidence>
<dbReference type="GO" id="GO:0006633">
    <property type="term" value="P:fatty acid biosynthetic process"/>
    <property type="evidence" value="ECO:0007669"/>
    <property type="project" value="UniProtKB-KW"/>
</dbReference>
<dbReference type="Pfam" id="PF00289">
    <property type="entry name" value="Biotin_carb_N"/>
    <property type="match status" value="1"/>
</dbReference>
<evidence type="ECO:0000256" key="5">
    <source>
        <dbReference type="ARBA" id="ARBA00022598"/>
    </source>
</evidence>
<evidence type="ECO:0000256" key="12">
    <source>
        <dbReference type="PROSITE-ProRule" id="PRU00409"/>
    </source>
</evidence>
<evidence type="ECO:0000259" key="15">
    <source>
        <dbReference type="PROSITE" id="PS50979"/>
    </source>
</evidence>
<dbReference type="SUPFAM" id="SSF51246">
    <property type="entry name" value="Rudiment single hybrid motif"/>
    <property type="match status" value="1"/>
</dbReference>
<dbReference type="FunFam" id="3.30.1490.20:FF:000003">
    <property type="entry name" value="acetyl-CoA carboxylase isoform X1"/>
    <property type="match status" value="1"/>
</dbReference>
<dbReference type="InterPro" id="IPR004549">
    <property type="entry name" value="Acetyl_CoA_COase_biotin_COase"/>
</dbReference>
<evidence type="ECO:0000256" key="13">
    <source>
        <dbReference type="RuleBase" id="RU365063"/>
    </source>
</evidence>
<evidence type="ECO:0000256" key="3">
    <source>
        <dbReference type="ARBA" id="ARBA00011750"/>
    </source>
</evidence>
<keyword evidence="17" id="KW-1185">Reference proteome</keyword>
<comment type="catalytic activity">
    <reaction evidence="11 13">
        <text>N(6)-biotinyl-L-lysyl-[protein] + hydrogencarbonate + ATP = N(6)-carboxybiotinyl-L-lysyl-[protein] + ADP + phosphate + H(+)</text>
        <dbReference type="Rhea" id="RHEA:13501"/>
        <dbReference type="Rhea" id="RHEA-COMP:10505"/>
        <dbReference type="Rhea" id="RHEA-COMP:10506"/>
        <dbReference type="ChEBI" id="CHEBI:15378"/>
        <dbReference type="ChEBI" id="CHEBI:17544"/>
        <dbReference type="ChEBI" id="CHEBI:30616"/>
        <dbReference type="ChEBI" id="CHEBI:43474"/>
        <dbReference type="ChEBI" id="CHEBI:83144"/>
        <dbReference type="ChEBI" id="CHEBI:83145"/>
        <dbReference type="ChEBI" id="CHEBI:456216"/>
        <dbReference type="EC" id="6.3.4.14"/>
    </reaction>
</comment>
<keyword evidence="6" id="KW-0479">Metal-binding</keyword>
<dbReference type="FunFam" id="3.40.50.20:FF:000010">
    <property type="entry name" value="Propionyl-CoA carboxylase subunit alpha"/>
    <property type="match status" value="1"/>
</dbReference>
<sequence length="449" mass="48950">MFKKILIANRGEIALRVLRAARELGIEAVVAHSEADAQSLAVLLADEAICIGPPASKDSYLNIPNLLSAAIITGADAIHPGYGFLAENPQFAEMCRDYGIVFIGPTPESMHSLGSKAGGREIARASNVPTVPGTGVLQSAEEAIAAAEQIGYPVLLKASAGGGGRGQRVVRSAEEMASAFTQAQLEAQNYFGDPALILEKFIELFRHVEVQVMGDGKGHVVHVGERDCSIQRRNQKLIEEAPSRLPEELRQEILAAGVRLAKHVQYAGAGTLEFIVDPEGHYYFMEMNTRIQVEHCVSEMISGLDLVKLQILIAAGEPFTLQQEEIELKGHAIECRINAEDYQKDFRPSIGKVETLHFPGGPGVRVDSHLYTGYSIPPNYDSLVAKLIVHAPSREEAIARMRRALGETAIEGPGLKTTVPFHLEVMDNSFYRRGAIYTNFVNTRMAEKV</sequence>
<dbReference type="GO" id="GO:0005524">
    <property type="term" value="F:ATP binding"/>
    <property type="evidence" value="ECO:0007669"/>
    <property type="project" value="UniProtKB-UniRule"/>
</dbReference>
<evidence type="ECO:0000259" key="14">
    <source>
        <dbReference type="PROSITE" id="PS50975"/>
    </source>
</evidence>
<dbReference type="Proteomes" id="UP000266178">
    <property type="component" value="Unassembled WGS sequence"/>
</dbReference>
<keyword evidence="13" id="KW-0276">Fatty acid metabolism</keyword>
<dbReference type="EMBL" id="QWLB01000080">
    <property type="protein sequence ID" value="RIH90521.1"/>
    <property type="molecule type" value="Genomic_DNA"/>
</dbReference>
<evidence type="ECO:0000256" key="9">
    <source>
        <dbReference type="ARBA" id="ARBA00022842"/>
    </source>
</evidence>
<dbReference type="Gene3D" id="3.30.470.20">
    <property type="entry name" value="ATP-grasp fold, B domain"/>
    <property type="match status" value="1"/>
</dbReference>
<dbReference type="GO" id="GO:2001295">
    <property type="term" value="P:malonyl-CoA biosynthetic process"/>
    <property type="evidence" value="ECO:0007669"/>
    <property type="project" value="UniProtKB-UniPathway"/>
</dbReference>
<evidence type="ECO:0000256" key="7">
    <source>
        <dbReference type="ARBA" id="ARBA00022741"/>
    </source>
</evidence>
<keyword evidence="8 12" id="KW-0067">ATP-binding</keyword>
<evidence type="ECO:0000313" key="16">
    <source>
        <dbReference type="EMBL" id="RIH90521.1"/>
    </source>
</evidence>
<feature type="domain" description="ATP-grasp" evidence="14">
    <location>
        <begin position="120"/>
        <end position="315"/>
    </location>
</feature>